<evidence type="ECO:0000313" key="1">
    <source>
        <dbReference type="EMBL" id="CUS03966.2"/>
    </source>
</evidence>
<gene>
    <name evidence="1" type="primary">higB</name>
    <name evidence="1" type="ORF">CFX0092_A2088</name>
</gene>
<dbReference type="OrthoDB" id="197283at2"/>
<keyword evidence="2" id="KW-1185">Reference proteome</keyword>
<dbReference type="KEGG" id="pbf:CFX0092_A2088"/>
<dbReference type="AlphaFoldDB" id="A0A160T237"/>
<dbReference type="InterPro" id="IPR009387">
    <property type="entry name" value="HigB-2"/>
</dbReference>
<organism evidence="1 2">
    <name type="scientific">Candidatus Promineifilum breve</name>
    <dbReference type="NCBI Taxonomy" id="1806508"/>
    <lineage>
        <taxon>Bacteria</taxon>
        <taxon>Bacillati</taxon>
        <taxon>Chloroflexota</taxon>
        <taxon>Ardenticatenia</taxon>
        <taxon>Candidatus Promineifilales</taxon>
        <taxon>Candidatus Promineifilaceae</taxon>
        <taxon>Candidatus Promineifilum</taxon>
    </lineage>
</organism>
<protein>
    <submittedName>
        <fullName evidence="1">Toxin HigB-2</fullName>
    </submittedName>
</protein>
<dbReference type="Proteomes" id="UP000215027">
    <property type="component" value="Chromosome I"/>
</dbReference>
<proteinExistence type="predicted"/>
<dbReference type="EMBL" id="LN890655">
    <property type="protein sequence ID" value="CUS03966.2"/>
    <property type="molecule type" value="Genomic_DNA"/>
</dbReference>
<dbReference type="RefSeq" id="WP_095043375.1">
    <property type="nucleotide sequence ID" value="NZ_LN890655.1"/>
</dbReference>
<dbReference type="Pfam" id="PF06296">
    <property type="entry name" value="RelE"/>
    <property type="match status" value="1"/>
</dbReference>
<accession>A0A160T237</accession>
<dbReference type="PIRSF" id="PIRSF039032">
    <property type="entry name" value="HigB-2"/>
    <property type="match status" value="1"/>
</dbReference>
<sequence length="105" mass="12140">MVIVETKVFTRQIEELLTDEAYKDLQTELVKRPEVGVLIPGGGGLRKMRWGYQGQGKRGGVRVIYYWAAKQKRILMLFIYPKNVRDNLSPAQLRALRSIVEAEYQ</sequence>
<evidence type="ECO:0000313" key="2">
    <source>
        <dbReference type="Proteomes" id="UP000215027"/>
    </source>
</evidence>
<reference evidence="1" key="1">
    <citation type="submission" date="2016-01" db="EMBL/GenBank/DDBJ databases">
        <authorList>
            <person name="Mcilroy J.S."/>
            <person name="Karst M S."/>
            <person name="Albertsen M."/>
        </authorList>
    </citation>
    <scope>NUCLEOTIDE SEQUENCE</scope>
    <source>
        <strain evidence="1">Cfx-K</strain>
    </source>
</reference>
<name>A0A160T237_9CHLR</name>